<dbReference type="GO" id="GO:0012505">
    <property type="term" value="C:endomembrane system"/>
    <property type="evidence" value="ECO:0007669"/>
    <property type="project" value="UniProtKB-SubCell"/>
</dbReference>
<comment type="caution">
    <text evidence="7">The sequence shown here is derived from an EMBL/GenBank/DDBJ whole genome shotgun (WGS) entry which is preliminary data.</text>
</comment>
<dbReference type="Pfam" id="PF06803">
    <property type="entry name" value="DUF1232"/>
    <property type="match status" value="1"/>
</dbReference>
<reference evidence="7 8" key="2">
    <citation type="submission" date="2018-03" db="EMBL/GenBank/DDBJ databases">
        <title>The ancient ancestry and fast evolution of plastids.</title>
        <authorList>
            <person name="Moore K.R."/>
            <person name="Magnabosco C."/>
            <person name="Momper L."/>
            <person name="Gold D.A."/>
            <person name="Bosak T."/>
            <person name="Fournier G.P."/>
        </authorList>
    </citation>
    <scope>NUCLEOTIDE SEQUENCE [LARGE SCALE GENOMIC DNA]</scope>
    <source>
        <strain evidence="7 8">ULC007</strain>
    </source>
</reference>
<keyword evidence="2 5" id="KW-0812">Transmembrane</keyword>
<evidence type="ECO:0000256" key="3">
    <source>
        <dbReference type="ARBA" id="ARBA00022989"/>
    </source>
</evidence>
<evidence type="ECO:0000256" key="4">
    <source>
        <dbReference type="ARBA" id="ARBA00023136"/>
    </source>
</evidence>
<dbReference type="Proteomes" id="UP000238634">
    <property type="component" value="Unassembled WGS sequence"/>
</dbReference>
<comment type="subcellular location">
    <subcellularLocation>
        <location evidence="1">Endomembrane system</location>
        <topology evidence="1">Multi-pass membrane protein</topology>
    </subcellularLocation>
</comment>
<feature type="transmembrane region" description="Helical" evidence="5">
    <location>
        <begin position="43"/>
        <end position="65"/>
    </location>
</feature>
<accession>A0A2T1DGM8</accession>
<keyword evidence="3 5" id="KW-1133">Transmembrane helix</keyword>
<protein>
    <submittedName>
        <fullName evidence="7">DUF1232 domain-containing protein</fullName>
    </submittedName>
</protein>
<keyword evidence="8" id="KW-1185">Reference proteome</keyword>
<proteinExistence type="predicted"/>
<sequence length="95" mass="10635">MRLPFYDWYRNLIRNSKYRWVIIVGTLLYLISPIDLLPDFIPLIGQIDDAVVVTLLAAELSGLLLDRVKTQKNKNVSADTTVASAETVDVNATSV</sequence>
<reference evidence="7 8" key="1">
    <citation type="submission" date="2018-02" db="EMBL/GenBank/DDBJ databases">
        <authorList>
            <person name="Cohen D.B."/>
            <person name="Kent A.D."/>
        </authorList>
    </citation>
    <scope>NUCLEOTIDE SEQUENCE [LARGE SCALE GENOMIC DNA]</scope>
    <source>
        <strain evidence="7 8">ULC007</strain>
    </source>
</reference>
<dbReference type="EMBL" id="PVWG01000009">
    <property type="protein sequence ID" value="PSB19659.1"/>
    <property type="molecule type" value="Genomic_DNA"/>
</dbReference>
<evidence type="ECO:0000256" key="2">
    <source>
        <dbReference type="ARBA" id="ARBA00022692"/>
    </source>
</evidence>
<dbReference type="InterPro" id="IPR010652">
    <property type="entry name" value="DUF1232"/>
</dbReference>
<name>A0A2T1DGM8_9CYAN</name>
<evidence type="ECO:0000259" key="6">
    <source>
        <dbReference type="Pfam" id="PF06803"/>
    </source>
</evidence>
<dbReference type="STRING" id="1920490.GCA_001895925_00189"/>
<feature type="domain" description="DUF1232" evidence="6">
    <location>
        <begin position="20"/>
        <end position="55"/>
    </location>
</feature>
<gene>
    <name evidence="7" type="ORF">C7B65_10200</name>
</gene>
<keyword evidence="4 5" id="KW-0472">Membrane</keyword>
<feature type="transmembrane region" description="Helical" evidence="5">
    <location>
        <begin position="20"/>
        <end position="37"/>
    </location>
</feature>
<evidence type="ECO:0000313" key="8">
    <source>
        <dbReference type="Proteomes" id="UP000238634"/>
    </source>
</evidence>
<evidence type="ECO:0000256" key="5">
    <source>
        <dbReference type="SAM" id="Phobius"/>
    </source>
</evidence>
<dbReference type="OrthoDB" id="573033at2"/>
<evidence type="ECO:0000256" key="1">
    <source>
        <dbReference type="ARBA" id="ARBA00004127"/>
    </source>
</evidence>
<dbReference type="RefSeq" id="WP_073071754.1">
    <property type="nucleotide sequence ID" value="NZ_MPPI01000012.1"/>
</dbReference>
<organism evidence="7 8">
    <name type="scientific">Phormidesmis priestleyi ULC007</name>
    <dbReference type="NCBI Taxonomy" id="1920490"/>
    <lineage>
        <taxon>Bacteria</taxon>
        <taxon>Bacillati</taxon>
        <taxon>Cyanobacteriota</taxon>
        <taxon>Cyanophyceae</taxon>
        <taxon>Leptolyngbyales</taxon>
        <taxon>Leptolyngbyaceae</taxon>
        <taxon>Phormidesmis</taxon>
    </lineage>
</organism>
<evidence type="ECO:0000313" key="7">
    <source>
        <dbReference type="EMBL" id="PSB19659.1"/>
    </source>
</evidence>
<dbReference type="AlphaFoldDB" id="A0A2T1DGM8"/>